<reference evidence="19" key="1">
    <citation type="submission" date="2021-01" db="EMBL/GenBank/DDBJ databases">
        <authorList>
            <person name="Kaushik A."/>
        </authorList>
    </citation>
    <scope>NUCLEOTIDE SEQUENCE</scope>
    <source>
        <strain evidence="19">AG1-1C</strain>
    </source>
</reference>
<evidence type="ECO:0000256" key="3">
    <source>
        <dbReference type="ARBA" id="ARBA00022525"/>
    </source>
</evidence>
<feature type="signal peptide" evidence="17">
    <location>
        <begin position="1"/>
        <end position="18"/>
    </location>
</feature>
<feature type="compositionally biased region" description="Low complexity" evidence="16">
    <location>
        <begin position="288"/>
        <end position="305"/>
    </location>
</feature>
<organism evidence="19 20">
    <name type="scientific">Rhizoctonia solani</name>
    <dbReference type="NCBI Taxonomy" id="456999"/>
    <lineage>
        <taxon>Eukaryota</taxon>
        <taxon>Fungi</taxon>
        <taxon>Dikarya</taxon>
        <taxon>Basidiomycota</taxon>
        <taxon>Agaricomycotina</taxon>
        <taxon>Agaricomycetes</taxon>
        <taxon>Cantharellales</taxon>
        <taxon>Ceratobasidiaceae</taxon>
        <taxon>Rhizoctonia</taxon>
    </lineage>
</organism>
<comment type="similarity">
    <text evidence="13">Belongs to the polysaccharide monooxygenase AA9 family.</text>
</comment>
<dbReference type="Proteomes" id="UP000663846">
    <property type="component" value="Unassembled WGS sequence"/>
</dbReference>
<keyword evidence="11" id="KW-0119">Carbohydrate metabolism</keyword>
<dbReference type="EMBL" id="CAJMWS010000402">
    <property type="protein sequence ID" value="CAE6441632.1"/>
    <property type="molecule type" value="Genomic_DNA"/>
</dbReference>
<evidence type="ECO:0000313" key="19">
    <source>
        <dbReference type="EMBL" id="CAE6441632.1"/>
    </source>
</evidence>
<dbReference type="EC" id="1.14.99.56" evidence="15"/>
<evidence type="ECO:0000259" key="18">
    <source>
        <dbReference type="Pfam" id="PF03443"/>
    </source>
</evidence>
<evidence type="ECO:0000256" key="4">
    <source>
        <dbReference type="ARBA" id="ARBA00022723"/>
    </source>
</evidence>
<evidence type="ECO:0000256" key="14">
    <source>
        <dbReference type="ARBA" id="ARBA00045077"/>
    </source>
</evidence>
<keyword evidence="6" id="KW-0136">Cellulose degradation</keyword>
<evidence type="ECO:0000256" key="12">
    <source>
        <dbReference type="ARBA" id="ARBA00023326"/>
    </source>
</evidence>
<dbReference type="GO" id="GO:0004497">
    <property type="term" value="F:monooxygenase activity"/>
    <property type="evidence" value="ECO:0007669"/>
    <property type="project" value="UniProtKB-KW"/>
</dbReference>
<dbReference type="PANTHER" id="PTHR33353:SF10">
    <property type="entry name" value="ENDO-BETA-1,4-GLUCANASE D"/>
    <property type="match status" value="1"/>
</dbReference>
<dbReference type="PANTHER" id="PTHR33353">
    <property type="entry name" value="PUTATIVE (AFU_ORTHOLOGUE AFUA_1G12560)-RELATED"/>
    <property type="match status" value="1"/>
</dbReference>
<evidence type="ECO:0000256" key="17">
    <source>
        <dbReference type="SAM" id="SignalP"/>
    </source>
</evidence>
<dbReference type="AlphaFoldDB" id="A0A8H3AVQ1"/>
<dbReference type="Pfam" id="PF03443">
    <property type="entry name" value="AA9"/>
    <property type="match status" value="1"/>
</dbReference>
<comment type="caution">
    <text evidence="19">The sequence shown here is derived from an EMBL/GenBank/DDBJ whole genome shotgun (WGS) entry which is preliminary data.</text>
</comment>
<dbReference type="GO" id="GO:0005576">
    <property type="term" value="C:extracellular region"/>
    <property type="evidence" value="ECO:0007669"/>
    <property type="project" value="UniProtKB-SubCell"/>
</dbReference>
<sequence>MISSSAFALLASAALVAAHGIPTEVVVDNIWYPGTKNYNAPENQKSPVRGIPQDTGFVDYRNVNSPDIACSSAGYEGRPVTAPIKAGGTMGVRWGGDGGPDGKQWPHPEGPALVYMARCDGPCSKYNPSNAQFFKIAEEGLDGSKKPNHSGNDHLPVGQGLWVQNRIQYENSYHWFKIPSDIQDGEYLVRHELISLHGAASYSEGAQYYPVCIQVKVTGGGNASPPTTPATQLYTTKDGIVDIYQPYDKGGISSSTYKIPGPPVYKSGSGSTPAQPTSVTQPISTSRAPAQPTTTVAPAPTSYGNNNGGNGNSGASTSKPAASTGKCKPKKRAMRKRAEDETRELYDRALVHAQAARAHAKKHASH</sequence>
<keyword evidence="7" id="KW-0560">Oxidoreductase</keyword>
<keyword evidence="8" id="KW-0186">Copper</keyword>
<evidence type="ECO:0000256" key="7">
    <source>
        <dbReference type="ARBA" id="ARBA00023002"/>
    </source>
</evidence>
<feature type="chain" id="PRO_5034233524" description="lytic cellulose monooxygenase (C4-dehydrogenating)" evidence="17">
    <location>
        <begin position="19"/>
        <end position="366"/>
    </location>
</feature>
<dbReference type="InterPro" id="IPR049892">
    <property type="entry name" value="AA9"/>
</dbReference>
<dbReference type="GO" id="GO:0046872">
    <property type="term" value="F:metal ion binding"/>
    <property type="evidence" value="ECO:0007669"/>
    <property type="project" value="UniProtKB-KW"/>
</dbReference>
<evidence type="ECO:0000256" key="16">
    <source>
        <dbReference type="SAM" id="MobiDB-lite"/>
    </source>
</evidence>
<protein>
    <recommendedName>
        <fullName evidence="15">lytic cellulose monooxygenase (C4-dehydrogenating)</fullName>
        <ecNumber evidence="15">1.14.99.56</ecNumber>
    </recommendedName>
</protein>
<keyword evidence="3" id="KW-0964">Secreted</keyword>
<comment type="cofactor">
    <cofactor evidence="1">
        <name>Cu(2+)</name>
        <dbReference type="ChEBI" id="CHEBI:29036"/>
    </cofactor>
</comment>
<proteinExistence type="inferred from homology"/>
<evidence type="ECO:0000256" key="13">
    <source>
        <dbReference type="ARBA" id="ARBA00044502"/>
    </source>
</evidence>
<keyword evidence="12" id="KW-0624">Polysaccharide degradation</keyword>
<comment type="subcellular location">
    <subcellularLocation>
        <location evidence="2">Secreted</location>
    </subcellularLocation>
</comment>
<evidence type="ECO:0000256" key="10">
    <source>
        <dbReference type="ARBA" id="ARBA00023157"/>
    </source>
</evidence>
<dbReference type="CDD" id="cd21175">
    <property type="entry name" value="LPMO_AA9"/>
    <property type="match status" value="1"/>
</dbReference>
<feature type="region of interest" description="Disordered" evidence="16">
    <location>
        <begin position="263"/>
        <end position="366"/>
    </location>
</feature>
<feature type="compositionally biased region" description="Basic and acidic residues" evidence="16">
    <location>
        <begin position="336"/>
        <end position="350"/>
    </location>
</feature>
<keyword evidence="9" id="KW-0503">Monooxygenase</keyword>
<evidence type="ECO:0000313" key="20">
    <source>
        <dbReference type="Proteomes" id="UP000663846"/>
    </source>
</evidence>
<keyword evidence="10" id="KW-1015">Disulfide bond</keyword>
<feature type="compositionally biased region" description="Polar residues" evidence="16">
    <location>
        <begin position="268"/>
        <end position="287"/>
    </location>
</feature>
<gene>
    <name evidence="19" type="ORF">RDB_LOCUS130884</name>
</gene>
<dbReference type="InterPro" id="IPR005103">
    <property type="entry name" value="AA9_LPMO"/>
</dbReference>
<evidence type="ECO:0000256" key="5">
    <source>
        <dbReference type="ARBA" id="ARBA00022729"/>
    </source>
</evidence>
<dbReference type="GO" id="GO:0030245">
    <property type="term" value="P:cellulose catabolic process"/>
    <property type="evidence" value="ECO:0007669"/>
    <property type="project" value="UniProtKB-KW"/>
</dbReference>
<evidence type="ECO:0000256" key="11">
    <source>
        <dbReference type="ARBA" id="ARBA00023277"/>
    </source>
</evidence>
<evidence type="ECO:0000256" key="9">
    <source>
        <dbReference type="ARBA" id="ARBA00023033"/>
    </source>
</evidence>
<comment type="catalytic activity">
    <reaction evidence="14">
        <text>[(1-&gt;4)-beta-D-glucosyl]n+m + reduced acceptor + O2 = 4-dehydro-beta-D-glucosyl-[(1-&gt;4)-beta-D-glucosyl]n-1 + [(1-&gt;4)-beta-D-glucosyl]m + acceptor + H2O.</text>
        <dbReference type="EC" id="1.14.99.56"/>
    </reaction>
</comment>
<evidence type="ECO:0000256" key="15">
    <source>
        <dbReference type="ARBA" id="ARBA00047174"/>
    </source>
</evidence>
<evidence type="ECO:0000256" key="2">
    <source>
        <dbReference type="ARBA" id="ARBA00004613"/>
    </source>
</evidence>
<evidence type="ECO:0000256" key="6">
    <source>
        <dbReference type="ARBA" id="ARBA00023001"/>
    </source>
</evidence>
<accession>A0A8H3AVQ1</accession>
<dbReference type="Gene3D" id="2.70.50.70">
    <property type="match status" value="1"/>
</dbReference>
<name>A0A8H3AVQ1_9AGAM</name>
<keyword evidence="4" id="KW-0479">Metal-binding</keyword>
<feature type="domain" description="Auxiliary Activity family 9 catalytic" evidence="18">
    <location>
        <begin position="19"/>
        <end position="245"/>
    </location>
</feature>
<keyword evidence="5 17" id="KW-0732">Signal</keyword>
<evidence type="ECO:0000256" key="8">
    <source>
        <dbReference type="ARBA" id="ARBA00023008"/>
    </source>
</evidence>
<evidence type="ECO:0000256" key="1">
    <source>
        <dbReference type="ARBA" id="ARBA00001973"/>
    </source>
</evidence>